<dbReference type="AlphaFoldDB" id="A0A8S9YEK1"/>
<evidence type="ECO:0000313" key="2">
    <source>
        <dbReference type="Proteomes" id="UP000822476"/>
    </source>
</evidence>
<dbReference type="Proteomes" id="UP000822476">
    <property type="component" value="Unassembled WGS sequence"/>
</dbReference>
<comment type="caution">
    <text evidence="1">The sequence shown here is derived from an EMBL/GenBank/DDBJ whole genome shotgun (WGS) entry which is preliminary data.</text>
</comment>
<sequence length="36" mass="4184">MWYSMVHAPLKHVNEMHPTSLGRFCIVVQMQITKLG</sequence>
<dbReference type="EMBL" id="JTDE01007974">
    <property type="protein sequence ID" value="KAF7236148.1"/>
    <property type="molecule type" value="Genomic_DNA"/>
</dbReference>
<protein>
    <submittedName>
        <fullName evidence="1">Uncharacterized protein</fullName>
    </submittedName>
</protein>
<evidence type="ECO:0000313" key="1">
    <source>
        <dbReference type="EMBL" id="KAF7236148.1"/>
    </source>
</evidence>
<reference evidence="1" key="1">
    <citation type="submission" date="2019-07" db="EMBL/GenBank/DDBJ databases">
        <title>Annotation for the trematode Paragonimus miyazaki's.</title>
        <authorList>
            <person name="Choi Y.-J."/>
        </authorList>
    </citation>
    <scope>NUCLEOTIDE SEQUENCE</scope>
    <source>
        <strain evidence="1">Japan</strain>
    </source>
</reference>
<organism evidence="1 2">
    <name type="scientific">Paragonimus skrjabini miyazakii</name>
    <dbReference type="NCBI Taxonomy" id="59628"/>
    <lineage>
        <taxon>Eukaryota</taxon>
        <taxon>Metazoa</taxon>
        <taxon>Spiralia</taxon>
        <taxon>Lophotrochozoa</taxon>
        <taxon>Platyhelminthes</taxon>
        <taxon>Trematoda</taxon>
        <taxon>Digenea</taxon>
        <taxon>Plagiorchiida</taxon>
        <taxon>Troglotremata</taxon>
        <taxon>Troglotrematidae</taxon>
        <taxon>Paragonimus</taxon>
    </lineage>
</organism>
<keyword evidence="2" id="KW-1185">Reference proteome</keyword>
<accession>A0A8S9YEK1</accession>
<name>A0A8S9YEK1_9TREM</name>
<proteinExistence type="predicted"/>
<dbReference type="OrthoDB" id="10368723at2759"/>
<gene>
    <name evidence="1" type="ORF">EG68_11333</name>
</gene>